<reference evidence="4" key="1">
    <citation type="submission" date="2022-10" db="EMBL/GenBank/DDBJ databases">
        <title>Genome sequence of Actinomyces israelii ATCC 10048.</title>
        <authorList>
            <person name="Watt R.M."/>
            <person name="Tong W.M."/>
        </authorList>
    </citation>
    <scope>NUCLEOTIDE SEQUENCE</scope>
    <source>
        <strain evidence="4">ATCC 10048</strain>
    </source>
</reference>
<dbReference type="InterPro" id="IPR016181">
    <property type="entry name" value="Acyl_CoA_acyltransferase"/>
</dbReference>
<dbReference type="Pfam" id="PF00583">
    <property type="entry name" value="Acetyltransf_1"/>
    <property type="match status" value="1"/>
</dbReference>
<dbReference type="InterPro" id="IPR050832">
    <property type="entry name" value="Bact_Acetyltransf"/>
</dbReference>
<dbReference type="Gene3D" id="3.40.630.30">
    <property type="match status" value="1"/>
</dbReference>
<keyword evidence="5" id="KW-1185">Reference proteome</keyword>
<dbReference type="Proteomes" id="UP001072034">
    <property type="component" value="Unassembled WGS sequence"/>
</dbReference>
<comment type="caution">
    <text evidence="4">The sequence shown here is derived from an EMBL/GenBank/DDBJ whole genome shotgun (WGS) entry which is preliminary data.</text>
</comment>
<evidence type="ECO:0000256" key="2">
    <source>
        <dbReference type="ARBA" id="ARBA00023315"/>
    </source>
</evidence>
<sequence length="154" mass="16965">MDDAIVVRRATVPDVGALVALREEMFRVTGTAMTDGRWRSNARRWFLERIRDPIYGIFVVQADREVVACAMGAVRDAAPSPEVPDGRDVLVSNVCTLPAHRGRGHGRRAFEAVMRWAASTGIGRAELMATEAGQGMYEQTGFTLNKFPAMRADL</sequence>
<keyword evidence="2" id="KW-0012">Acyltransferase</keyword>
<dbReference type="PANTHER" id="PTHR43877:SF2">
    <property type="entry name" value="AMINOALKYLPHOSPHONATE N-ACETYLTRANSFERASE-RELATED"/>
    <property type="match status" value="1"/>
</dbReference>
<accession>A0ABT4I7T2</accession>
<gene>
    <name evidence="4" type="ORF">OHJ16_07035</name>
</gene>
<dbReference type="RefSeq" id="WP_268917319.1">
    <property type="nucleotide sequence ID" value="NZ_CP124548.1"/>
</dbReference>
<feature type="domain" description="N-acetyltransferase" evidence="3">
    <location>
        <begin position="5"/>
        <end position="154"/>
    </location>
</feature>
<proteinExistence type="predicted"/>
<evidence type="ECO:0000256" key="1">
    <source>
        <dbReference type="ARBA" id="ARBA00022679"/>
    </source>
</evidence>
<dbReference type="InterPro" id="IPR000182">
    <property type="entry name" value="GNAT_dom"/>
</dbReference>
<name>A0ABT4I7T2_9ACTO</name>
<protein>
    <submittedName>
        <fullName evidence="4">GNAT family N-acetyltransferase</fullName>
    </submittedName>
</protein>
<evidence type="ECO:0000259" key="3">
    <source>
        <dbReference type="PROSITE" id="PS51186"/>
    </source>
</evidence>
<dbReference type="CDD" id="cd04301">
    <property type="entry name" value="NAT_SF"/>
    <property type="match status" value="1"/>
</dbReference>
<dbReference type="PROSITE" id="PS51186">
    <property type="entry name" value="GNAT"/>
    <property type="match status" value="1"/>
</dbReference>
<dbReference type="PANTHER" id="PTHR43877">
    <property type="entry name" value="AMINOALKYLPHOSPHONATE N-ACETYLTRANSFERASE-RELATED-RELATED"/>
    <property type="match status" value="1"/>
</dbReference>
<dbReference type="EMBL" id="JAPTMY010000012">
    <property type="protein sequence ID" value="MCZ0857797.1"/>
    <property type="molecule type" value="Genomic_DNA"/>
</dbReference>
<organism evidence="4 5">
    <name type="scientific">Actinomyces israelii</name>
    <dbReference type="NCBI Taxonomy" id="1659"/>
    <lineage>
        <taxon>Bacteria</taxon>
        <taxon>Bacillati</taxon>
        <taxon>Actinomycetota</taxon>
        <taxon>Actinomycetes</taxon>
        <taxon>Actinomycetales</taxon>
        <taxon>Actinomycetaceae</taxon>
        <taxon>Actinomyces</taxon>
    </lineage>
</organism>
<evidence type="ECO:0000313" key="4">
    <source>
        <dbReference type="EMBL" id="MCZ0857797.1"/>
    </source>
</evidence>
<keyword evidence="1" id="KW-0808">Transferase</keyword>
<evidence type="ECO:0000313" key="5">
    <source>
        <dbReference type="Proteomes" id="UP001072034"/>
    </source>
</evidence>
<dbReference type="SUPFAM" id="SSF55729">
    <property type="entry name" value="Acyl-CoA N-acyltransferases (Nat)"/>
    <property type="match status" value="1"/>
</dbReference>